<name>A0A382G2M3_9ZZZZ</name>
<reference evidence="1" key="1">
    <citation type="submission" date="2018-05" db="EMBL/GenBank/DDBJ databases">
        <authorList>
            <person name="Lanie J.A."/>
            <person name="Ng W.-L."/>
            <person name="Kazmierczak K.M."/>
            <person name="Andrzejewski T.M."/>
            <person name="Davidsen T.M."/>
            <person name="Wayne K.J."/>
            <person name="Tettelin H."/>
            <person name="Glass J.I."/>
            <person name="Rusch D."/>
            <person name="Podicherti R."/>
            <person name="Tsui H.-C.T."/>
            <person name="Winkler M.E."/>
        </authorList>
    </citation>
    <scope>NUCLEOTIDE SEQUENCE</scope>
</reference>
<dbReference type="AlphaFoldDB" id="A0A382G2M3"/>
<dbReference type="EMBL" id="UINC01053265">
    <property type="protein sequence ID" value="SVB69566.1"/>
    <property type="molecule type" value="Genomic_DNA"/>
</dbReference>
<evidence type="ECO:0000313" key="1">
    <source>
        <dbReference type="EMBL" id="SVB69566.1"/>
    </source>
</evidence>
<organism evidence="1">
    <name type="scientific">marine metagenome</name>
    <dbReference type="NCBI Taxonomy" id="408172"/>
    <lineage>
        <taxon>unclassified sequences</taxon>
        <taxon>metagenomes</taxon>
        <taxon>ecological metagenomes</taxon>
    </lineage>
</organism>
<gene>
    <name evidence="1" type="ORF">METZ01_LOCUS222420</name>
</gene>
<accession>A0A382G2M3</accession>
<sequence>MPPDNGGIIFGYFLKKHLLPIGAHLNVSNPSMRGFNKRSALASGLKLNNLITFDSNL</sequence>
<proteinExistence type="predicted"/>
<protein>
    <submittedName>
        <fullName evidence="1">Uncharacterized protein</fullName>
    </submittedName>
</protein>